<accession>A0A062UTS6</accession>
<dbReference type="Gene3D" id="3.40.50.1820">
    <property type="entry name" value="alpha/beta hydrolase"/>
    <property type="match status" value="1"/>
</dbReference>
<dbReference type="OrthoDB" id="9814966at2"/>
<keyword evidence="3" id="KW-1185">Reference proteome</keyword>
<reference evidence="2 3" key="1">
    <citation type="journal article" date="2014" name="Antonie Van Leeuwenhoek">
        <title>Hyphomonas beringensis sp. nov. and Hyphomonas chukchiensis sp. nov., isolated from surface seawater of the Bering Sea and Chukchi Sea.</title>
        <authorList>
            <person name="Li C."/>
            <person name="Lai Q."/>
            <person name="Li G."/>
            <person name="Dong C."/>
            <person name="Wang J."/>
            <person name="Liao Y."/>
            <person name="Shao Z."/>
        </authorList>
    </citation>
    <scope>NUCLEOTIDE SEQUENCE [LARGE SCALE GENOMIC DNA]</scope>
    <source>
        <strain evidence="2 3">BH-BN04-4</strain>
    </source>
</reference>
<dbReference type="Proteomes" id="UP000027190">
    <property type="component" value="Unassembled WGS sequence"/>
</dbReference>
<organism evidence="2 3">
    <name type="scientific">Hyphomonas chukchiensis</name>
    <dbReference type="NCBI Taxonomy" id="1280947"/>
    <lineage>
        <taxon>Bacteria</taxon>
        <taxon>Pseudomonadati</taxon>
        <taxon>Pseudomonadota</taxon>
        <taxon>Alphaproteobacteria</taxon>
        <taxon>Hyphomonadales</taxon>
        <taxon>Hyphomonadaceae</taxon>
        <taxon>Hyphomonas</taxon>
    </lineage>
</organism>
<proteinExistence type="predicted"/>
<dbReference type="EMBL" id="AWFG01000001">
    <property type="protein sequence ID" value="KCZ61207.1"/>
    <property type="molecule type" value="Genomic_DNA"/>
</dbReference>
<dbReference type="eggNOG" id="COG2267">
    <property type="taxonomic scope" value="Bacteria"/>
</dbReference>
<sequence length="257" mass="28052">MPKSLLMIHGIGCGGDAWDHMRPGFEAAGWSCEAPTLFPDQRTLENPPASLPDLGFDDYVTAMLEAARKIERETGHKPAVIGHSMGGLIAQCLAEKGAVSQAVFLTPAQPKECAEIGLSVVYTFLNVILTRNRKKAYKVWRSGFRFGVLNCVPRRRHDAIYAQARYDSGQVYGDITDGVEVDEGLVTVPTLTIAASNDRATLASAVRKVGEKYARSPVPGDFFEYPDNAHWIVDEPGTDSVVADIVEWLDEPFGARA</sequence>
<protein>
    <recommendedName>
        <fullName evidence="1">AB hydrolase-1 domain-containing protein</fullName>
    </recommendedName>
</protein>
<dbReference type="RefSeq" id="WP_034736450.1">
    <property type="nucleotide sequence ID" value="NZ_AWFG01000001.1"/>
</dbReference>
<dbReference type="SUPFAM" id="SSF53474">
    <property type="entry name" value="alpha/beta-Hydrolases"/>
    <property type="match status" value="1"/>
</dbReference>
<dbReference type="AlphaFoldDB" id="A0A062UTS6"/>
<gene>
    <name evidence="2" type="ORF">HY30_02375</name>
</gene>
<evidence type="ECO:0000313" key="2">
    <source>
        <dbReference type="EMBL" id="KCZ61207.1"/>
    </source>
</evidence>
<evidence type="ECO:0000313" key="3">
    <source>
        <dbReference type="Proteomes" id="UP000027190"/>
    </source>
</evidence>
<dbReference type="InterPro" id="IPR029058">
    <property type="entry name" value="AB_hydrolase_fold"/>
</dbReference>
<dbReference type="InterPro" id="IPR000073">
    <property type="entry name" value="AB_hydrolase_1"/>
</dbReference>
<evidence type="ECO:0000259" key="1">
    <source>
        <dbReference type="Pfam" id="PF12697"/>
    </source>
</evidence>
<name>A0A062UTS6_9PROT</name>
<dbReference type="PATRIC" id="fig|1280947.3.peg.470"/>
<feature type="domain" description="AB hydrolase-1" evidence="1">
    <location>
        <begin position="5"/>
        <end position="236"/>
    </location>
</feature>
<dbReference type="Pfam" id="PF12697">
    <property type="entry name" value="Abhydrolase_6"/>
    <property type="match status" value="1"/>
</dbReference>
<comment type="caution">
    <text evidence="2">The sequence shown here is derived from an EMBL/GenBank/DDBJ whole genome shotgun (WGS) entry which is preliminary data.</text>
</comment>
<dbReference type="STRING" id="1280947.HY30_02375"/>